<dbReference type="InterPro" id="IPR002347">
    <property type="entry name" value="SDR_fam"/>
</dbReference>
<sequence>MTIDTISSPTAHLKARVVWVTGASSGLGEQLAIQAAAGAPKLLIISGRNEDALRRVAEACAAAASPAATDSRVLVVPFDVSDAGARERAAKEVLEAAGGAVDVLVNCAGVSVRAAVESTSMEVDRMLMETNFYSAVDLTKAVLPGMVNQKSGSIIAINSVQGKLGLAYRAGYSASKHALSGYCDALRAEVAPHGVRVLSACPGYVRTALCLNALRGDGSRHARMDASTAAGADPADVAASIWRGDAEGRGELVLAPLYVRVACVLRALAPWVVFRAAARRAEREAADL</sequence>
<proteinExistence type="inferred from homology"/>
<evidence type="ECO:0000256" key="3">
    <source>
        <dbReference type="ARBA" id="ARBA00037096"/>
    </source>
</evidence>
<evidence type="ECO:0000313" key="5">
    <source>
        <dbReference type="EMBL" id="KAG5192946.1"/>
    </source>
</evidence>
<dbReference type="Pfam" id="PF00106">
    <property type="entry name" value="adh_short"/>
    <property type="match status" value="1"/>
</dbReference>
<evidence type="ECO:0000256" key="4">
    <source>
        <dbReference type="RuleBase" id="RU000363"/>
    </source>
</evidence>
<dbReference type="InterPro" id="IPR036291">
    <property type="entry name" value="NAD(P)-bd_dom_sf"/>
</dbReference>
<dbReference type="PANTHER" id="PTHR44196:SF1">
    <property type="entry name" value="DEHYDROGENASE_REDUCTASE SDR FAMILY MEMBER 7B"/>
    <property type="match status" value="1"/>
</dbReference>
<dbReference type="OrthoDB" id="5307821at2759"/>
<dbReference type="InterPro" id="IPR020904">
    <property type="entry name" value="Sc_DH/Rdtase_CS"/>
</dbReference>
<evidence type="ECO:0000256" key="2">
    <source>
        <dbReference type="ARBA" id="ARBA00023002"/>
    </source>
</evidence>
<dbReference type="PRINTS" id="PR00081">
    <property type="entry name" value="GDHRDH"/>
</dbReference>
<evidence type="ECO:0000313" key="6">
    <source>
        <dbReference type="Proteomes" id="UP000664859"/>
    </source>
</evidence>
<dbReference type="EMBL" id="JAFCMP010000001">
    <property type="protein sequence ID" value="KAG5192946.1"/>
    <property type="molecule type" value="Genomic_DNA"/>
</dbReference>
<dbReference type="SUPFAM" id="SSF51735">
    <property type="entry name" value="NAD(P)-binding Rossmann-fold domains"/>
    <property type="match status" value="1"/>
</dbReference>
<reference evidence="5" key="1">
    <citation type="submission" date="2021-02" db="EMBL/GenBank/DDBJ databases">
        <title>First Annotated Genome of the Yellow-green Alga Tribonema minus.</title>
        <authorList>
            <person name="Mahan K.M."/>
        </authorList>
    </citation>
    <scope>NUCLEOTIDE SEQUENCE</scope>
    <source>
        <strain evidence="5">UTEX B ZZ1240</strain>
    </source>
</reference>
<dbReference type="AlphaFoldDB" id="A0A835ZHH6"/>
<organism evidence="5 6">
    <name type="scientific">Tribonema minus</name>
    <dbReference type="NCBI Taxonomy" id="303371"/>
    <lineage>
        <taxon>Eukaryota</taxon>
        <taxon>Sar</taxon>
        <taxon>Stramenopiles</taxon>
        <taxon>Ochrophyta</taxon>
        <taxon>PX clade</taxon>
        <taxon>Xanthophyceae</taxon>
        <taxon>Tribonematales</taxon>
        <taxon>Tribonemataceae</taxon>
        <taxon>Tribonema</taxon>
    </lineage>
</organism>
<gene>
    <name evidence="5" type="ORF">JKP88DRAFT_272249</name>
</gene>
<dbReference type="PRINTS" id="PR00080">
    <property type="entry name" value="SDRFAMILY"/>
</dbReference>
<comment type="similarity">
    <text evidence="1 4">Belongs to the short-chain dehydrogenases/reductases (SDR) family.</text>
</comment>
<keyword evidence="2" id="KW-0560">Oxidoreductase</keyword>
<accession>A0A835ZHH6</accession>
<name>A0A835ZHH6_9STRA</name>
<protein>
    <submittedName>
        <fullName evidence="5">Uncharacterized protein</fullName>
    </submittedName>
</protein>
<dbReference type="GO" id="GO:0016020">
    <property type="term" value="C:membrane"/>
    <property type="evidence" value="ECO:0007669"/>
    <property type="project" value="TreeGrafter"/>
</dbReference>
<comment type="caution">
    <text evidence="5">The sequence shown here is derived from an EMBL/GenBank/DDBJ whole genome shotgun (WGS) entry which is preliminary data.</text>
</comment>
<dbReference type="Gene3D" id="3.40.50.720">
    <property type="entry name" value="NAD(P)-binding Rossmann-like Domain"/>
    <property type="match status" value="1"/>
</dbReference>
<evidence type="ECO:0000256" key="1">
    <source>
        <dbReference type="ARBA" id="ARBA00006484"/>
    </source>
</evidence>
<keyword evidence="6" id="KW-1185">Reference proteome</keyword>
<dbReference type="GO" id="GO:0016491">
    <property type="term" value="F:oxidoreductase activity"/>
    <property type="evidence" value="ECO:0007669"/>
    <property type="project" value="UniProtKB-KW"/>
</dbReference>
<dbReference type="Proteomes" id="UP000664859">
    <property type="component" value="Unassembled WGS sequence"/>
</dbReference>
<dbReference type="PANTHER" id="PTHR44196">
    <property type="entry name" value="DEHYDROGENASE/REDUCTASE SDR FAMILY MEMBER 7B"/>
    <property type="match status" value="1"/>
</dbReference>
<dbReference type="PROSITE" id="PS00061">
    <property type="entry name" value="ADH_SHORT"/>
    <property type="match status" value="1"/>
</dbReference>
<comment type="function">
    <text evidence="3">Putative oxidoreductase.</text>
</comment>